<comment type="function">
    <text evidence="8">Probably involved in the RNA silencing pathway and required for the generation of small interfering RNAs (siRNAs).</text>
</comment>
<dbReference type="eggNOG" id="KOG0988">
    <property type="taxonomic scope" value="Eukaryota"/>
</dbReference>
<organism evidence="15 16">
    <name type="scientific">Nelumbo nucifera</name>
    <name type="common">Sacred lotus</name>
    <dbReference type="NCBI Taxonomy" id="4432"/>
    <lineage>
        <taxon>Eukaryota</taxon>
        <taxon>Viridiplantae</taxon>
        <taxon>Streptophyta</taxon>
        <taxon>Embryophyta</taxon>
        <taxon>Tracheophyta</taxon>
        <taxon>Spermatophyta</taxon>
        <taxon>Magnoliopsida</taxon>
        <taxon>Proteales</taxon>
        <taxon>Nelumbonaceae</taxon>
        <taxon>Nelumbo</taxon>
    </lineage>
</organism>
<dbReference type="InterPro" id="IPR058763">
    <property type="entry name" value="RRM_RDR1/2-like"/>
</dbReference>
<dbReference type="Proteomes" id="UP000189703">
    <property type="component" value="Unplaced"/>
</dbReference>
<comment type="catalytic activity">
    <reaction evidence="7 8">
        <text>RNA(n) + a ribonucleoside 5'-triphosphate = RNA(n+1) + diphosphate</text>
        <dbReference type="Rhea" id="RHEA:21248"/>
        <dbReference type="Rhea" id="RHEA-COMP:14527"/>
        <dbReference type="Rhea" id="RHEA-COMP:17342"/>
        <dbReference type="ChEBI" id="CHEBI:33019"/>
        <dbReference type="ChEBI" id="CHEBI:61557"/>
        <dbReference type="ChEBI" id="CHEBI:140395"/>
        <dbReference type="EC" id="2.7.7.48"/>
    </reaction>
</comment>
<feature type="domain" description="RDRP core" evidence="10">
    <location>
        <begin position="373"/>
        <end position="953"/>
    </location>
</feature>
<dbReference type="PANTHER" id="PTHR23079">
    <property type="entry name" value="RNA-DEPENDENT RNA POLYMERASE"/>
    <property type="match status" value="1"/>
</dbReference>
<evidence type="ECO:0000313" key="16">
    <source>
        <dbReference type="RefSeq" id="XP_010271369.1"/>
    </source>
</evidence>
<dbReference type="KEGG" id="nnu:104607426"/>
<dbReference type="InterPro" id="IPR057590">
    <property type="entry name" value="PH_RDR1/2-like"/>
</dbReference>
<dbReference type="InterPro" id="IPR057596">
    <property type="entry name" value="RDRP_core"/>
</dbReference>
<dbReference type="Pfam" id="PF26253">
    <property type="entry name" value="RdRP_head"/>
    <property type="match status" value="1"/>
</dbReference>
<evidence type="ECO:0000256" key="4">
    <source>
        <dbReference type="ARBA" id="ARBA00022695"/>
    </source>
</evidence>
<comment type="similarity">
    <text evidence="1 8">Belongs to the RdRP family.</text>
</comment>
<dbReference type="InterPro" id="IPR007855">
    <property type="entry name" value="RDRP"/>
</dbReference>
<evidence type="ECO:0000259" key="10">
    <source>
        <dbReference type="Pfam" id="PF05183"/>
    </source>
</evidence>
<evidence type="ECO:0000256" key="3">
    <source>
        <dbReference type="ARBA" id="ARBA00022679"/>
    </source>
</evidence>
<accession>A0A1U8ATZ5</accession>
<evidence type="ECO:0000256" key="7">
    <source>
        <dbReference type="ARBA" id="ARBA00048744"/>
    </source>
</evidence>
<evidence type="ECO:0000259" key="14">
    <source>
        <dbReference type="Pfam" id="PF26253"/>
    </source>
</evidence>
<dbReference type="GO" id="GO:0030422">
    <property type="term" value="P:siRNA processing"/>
    <property type="evidence" value="ECO:0000318"/>
    <property type="project" value="GO_Central"/>
</dbReference>
<evidence type="ECO:0000256" key="6">
    <source>
        <dbReference type="ARBA" id="ARBA00023158"/>
    </source>
</evidence>
<evidence type="ECO:0000256" key="8">
    <source>
        <dbReference type="RuleBase" id="RU363098"/>
    </source>
</evidence>
<dbReference type="Pfam" id="PF05183">
    <property type="entry name" value="RdRP"/>
    <property type="match status" value="1"/>
</dbReference>
<dbReference type="Pfam" id="PF26252">
    <property type="entry name" value="RdRP_helical"/>
    <property type="match status" value="1"/>
</dbReference>
<evidence type="ECO:0000259" key="13">
    <source>
        <dbReference type="Pfam" id="PF26252"/>
    </source>
</evidence>
<sequence>MGKTLQIFGFPSNVTAKEVKDFLEKYTGQGSIYAIKIRQSKVESAGAFAIVQFTTIENTKAKHIFAKRLRYKNSKLRAQTMVNDIVSKSMVTMFNLENVGLHFGCQVSDERFSVLWKCYNVEVSFGFGLQKLFFYLSHCDVRYKLELSSQNIRRIQLRHIHGQLRKFLLIQLFGAPRIYEKILQSSEPTIHEESASDYYKYNIPDDQWVRITDFTPSCSIAQSSCICLQLPHNCPLPNIRELFFYYEKNEDRFALENGSSFCRNLDLVPIVQPPDGIKVPFDILYKVSSLVQHGYLSGQTLDRQFFSLIDPRSTPRADIEQALNDLYRGDECFYEPVKWLRNQYKRYQTSKNVPKTPRISLSSGVVYLRRVQVTPCKVYFYGPEPIVSNRVLRHYPEEIDNFIRVAFVDEELDKIFPMDLYSSRKSSASDDDKYTGIYKRLLSVLKNGIVIGDKKFEFLAFSPSQLRENSVWMFASTNELTADSIREWMGDFRNIRNVAKFAARLGQSFSSSIGTLNVNSGEFEVIPDVEIEGENGTTYVFSDGIGKISVEFARRVAADCNLKDYTPSAFQIRYAGYKGVVALDPTSTAKLSLRPSMAKYDSETTKLDVLTWSKFHPCYLNRQIIVLLSTLGVEDQIFENKQKEIVEQLDLILTDPFVAREVLDIMSFGENTRVLKEMLKCYKPDADPYLSRMLRTFRLSKFLDLRTRSRIFVPHGRAMMGCLDETGTLDYGEVFIQVSSVGYRQFNDSSIFTFGGIELSQQTCIVTGTVVVAKNPCLHPGDVRVLCAVDVPALHHMVDCLVFPKKGERPHPNECSGSDLDGDVYFVSWDPLLIPPRQVQPMHYTSAPNIQLDHEVTIEEVEEYFANYMVNDCLGVMANTHTVFADKRELKAESDECLELAKLFSIAVDFNKTGIPARIPSRLHVKEYPDFMEKPNRDTYESQSVIGKLYREIKDVAPKTFSLEPFTREMASKYYDRDLEVDGYRDYIDDAYECKAEYDYKLGGLMEKYGIKTEAELVSGNIINESKSFQKLKDPEEIGLAVRSLKKEARGWFTGKSTNSDSQEAKASAWYHVTYHPDFWGCYNEGKNWDHFLSFPWCVCDELLRIKKKKMTAPPTSAPPRRRRRRSRHAQRKQ</sequence>
<dbReference type="GeneID" id="104607426"/>
<dbReference type="STRING" id="4432.A0A1U8ATZ5"/>
<feature type="region of interest" description="Disordered" evidence="9">
    <location>
        <begin position="1110"/>
        <end position="1134"/>
    </location>
</feature>
<evidence type="ECO:0000256" key="1">
    <source>
        <dbReference type="ARBA" id="ARBA00005762"/>
    </source>
</evidence>
<dbReference type="GO" id="GO:0003968">
    <property type="term" value="F:RNA-directed RNA polymerase activity"/>
    <property type="evidence" value="ECO:0000318"/>
    <property type="project" value="GO_Central"/>
</dbReference>
<dbReference type="OrthoDB" id="6513042at2759"/>
<keyword evidence="5 8" id="KW-0694">RNA-binding</keyword>
<dbReference type="InterPro" id="IPR058752">
    <property type="entry name" value="RDRP_C_head"/>
</dbReference>
<dbReference type="Pfam" id="PF26250">
    <property type="entry name" value="RRM_RdRP1_2"/>
    <property type="match status" value="1"/>
</dbReference>
<dbReference type="InterPro" id="IPR058751">
    <property type="entry name" value="RDRP_helical"/>
</dbReference>
<dbReference type="InterPro" id="IPR035979">
    <property type="entry name" value="RBD_domain_sf"/>
</dbReference>
<gene>
    <name evidence="16" type="primary">LOC104607426</name>
</gene>
<evidence type="ECO:0000259" key="11">
    <source>
        <dbReference type="Pfam" id="PF24823"/>
    </source>
</evidence>
<name>A0A1U8ATZ5_NELNU</name>
<reference evidence="16" key="1">
    <citation type="submission" date="2025-08" db="UniProtKB">
        <authorList>
            <consortium name="RefSeq"/>
        </authorList>
    </citation>
    <scope>IDENTIFICATION</scope>
</reference>
<dbReference type="AlphaFoldDB" id="A0A1U8ATZ5"/>
<feature type="domain" description="RDRP C-terminal head" evidence="14">
    <location>
        <begin position="975"/>
        <end position="1110"/>
    </location>
</feature>
<dbReference type="EC" id="2.7.7.48" evidence="8"/>
<evidence type="ECO:0000259" key="12">
    <source>
        <dbReference type="Pfam" id="PF26250"/>
    </source>
</evidence>
<protein>
    <recommendedName>
        <fullName evidence="8">RNA-dependent RNA polymerase</fullName>
        <ecNumber evidence="8">2.7.7.48</ecNumber>
    </recommendedName>
</protein>
<keyword evidence="3 8" id="KW-0808">Transferase</keyword>
<keyword evidence="4 8" id="KW-0548">Nucleotidyltransferase</keyword>
<keyword evidence="2 8" id="KW-0696">RNA-directed RNA polymerase</keyword>
<dbReference type="GO" id="GO:0031380">
    <property type="term" value="C:nuclear RNA-directed RNA polymerase complex"/>
    <property type="evidence" value="ECO:0000318"/>
    <property type="project" value="GO_Central"/>
</dbReference>
<evidence type="ECO:0000256" key="5">
    <source>
        <dbReference type="ARBA" id="ARBA00022884"/>
    </source>
</evidence>
<dbReference type="GO" id="GO:0003723">
    <property type="term" value="F:RNA binding"/>
    <property type="evidence" value="ECO:0007669"/>
    <property type="project" value="UniProtKB-KW"/>
</dbReference>
<feature type="domain" description="RDR1/2-like RRM" evidence="12">
    <location>
        <begin position="4"/>
        <end position="81"/>
    </location>
</feature>
<keyword evidence="6 8" id="KW-0943">RNA-mediated gene silencing</keyword>
<keyword evidence="15" id="KW-1185">Reference proteome</keyword>
<feature type="domain" description="RDRP helical" evidence="13">
    <location>
        <begin position="270"/>
        <end position="353"/>
    </location>
</feature>
<dbReference type="CDD" id="cd00590">
    <property type="entry name" value="RRM_SF"/>
    <property type="match status" value="1"/>
</dbReference>
<dbReference type="SUPFAM" id="SSF54928">
    <property type="entry name" value="RNA-binding domain, RBD"/>
    <property type="match status" value="1"/>
</dbReference>
<evidence type="ECO:0000256" key="2">
    <source>
        <dbReference type="ARBA" id="ARBA00022484"/>
    </source>
</evidence>
<dbReference type="InParanoid" id="A0A1U8ATZ5"/>
<dbReference type="RefSeq" id="XP_010271369.1">
    <property type="nucleotide sequence ID" value="XM_010273067.2"/>
</dbReference>
<feature type="domain" description="RDR1/2-like PH-like" evidence="11">
    <location>
        <begin position="101"/>
        <end position="253"/>
    </location>
</feature>
<evidence type="ECO:0000313" key="15">
    <source>
        <dbReference type="Proteomes" id="UP000189703"/>
    </source>
</evidence>
<dbReference type="Pfam" id="PF24823">
    <property type="entry name" value="PH_RDR2"/>
    <property type="match status" value="1"/>
</dbReference>
<proteinExistence type="inferred from homology"/>
<feature type="compositionally biased region" description="Basic residues" evidence="9">
    <location>
        <begin position="1120"/>
        <end position="1134"/>
    </location>
</feature>
<evidence type="ECO:0000256" key="9">
    <source>
        <dbReference type="SAM" id="MobiDB-lite"/>
    </source>
</evidence>
<dbReference type="PANTHER" id="PTHR23079:SF1">
    <property type="entry name" value="RNA-DEPENDENT RNA POLYMERASE 1"/>
    <property type="match status" value="1"/>
</dbReference>